<feature type="region of interest" description="Disordered" evidence="1">
    <location>
        <begin position="450"/>
        <end position="556"/>
    </location>
</feature>
<feature type="compositionally biased region" description="Low complexity" evidence="1">
    <location>
        <begin position="73"/>
        <end position="82"/>
    </location>
</feature>
<feature type="compositionally biased region" description="Low complexity" evidence="1">
    <location>
        <begin position="362"/>
        <end position="373"/>
    </location>
</feature>
<gene>
    <name evidence="3" type="ORF">OAUR00152_LOCUS9499</name>
</gene>
<feature type="compositionally biased region" description="Low complexity" evidence="1">
    <location>
        <begin position="411"/>
        <end position="423"/>
    </location>
</feature>
<feature type="region of interest" description="Disordered" evidence="1">
    <location>
        <begin position="333"/>
        <end position="438"/>
    </location>
</feature>
<sequence length="796" mass="83151">MDGNESSPASVAGATSAAASTSSWAPRSSQPARPPSASSSRRRPNRAGKFPPRQTRRDRPVRNPASLSRETSADGGAKSAGEADGGGGVMGLLAWLGASAFTTAGAVISPPANLAFLTLLDGVAKLYGLTPARLRDWLRIVGASLRHTVDVILATERGDEWRGRLVRAGGSAVDAAGTEKSRQVVVDGMVAGVKVAEALNTPETKALLRHLSVLSCRVADALSTGQSKRLMHDLGELAVSSIELAADPSTTVALAEVTAYLCHALEMEHTLRKPAIAGGSSRGRAEAARRRYERNRANEATYSDGMTLEDDAGDADGVGCVTAEEAILYSLGGGANDDDAREKGRATEHGPVSSSRERDGASSLPSRVVVSSSCHRQAGGNGGGTYQQDDGDGSVANSSIATDHTGHASPADGDAAAKTGADGNIEDDNVFPPGEPVDVDFLREGIERRGAERERNAAELRRTMRTTNVTRAVERKTGAATATRKRGGEADGGGDLDMEDLWSHLGGAAATDDGSRGDGAAAGRGTDDEAGGQGKDGSVRRNRRRTPLAYESQRAVPAAEQFRRALDEIGAERREDTLQEMFERNKFDDGAGGDALKSSPSSWYRRAAAAAGAGNERGQDTMRDALLGGIGVGTGRRRAVPSCSSSSAGSGVDRYKVLLGLAVLLALLFSAVFFALGCYGIYAFFFLPLNQDARNPPPLADGGRVERREITVRIVREVVHVSLDGTRTAPLSAGYYGIPQPLVEALIDEGEDDLADVIYAVESAVRASVESSAEGEGSEYDASTTGVEAKSDTQDD</sequence>
<feature type="compositionally biased region" description="Low complexity" evidence="1">
    <location>
        <begin position="1"/>
        <end position="39"/>
    </location>
</feature>
<protein>
    <submittedName>
        <fullName evidence="3">Uncharacterized protein</fullName>
    </submittedName>
</protein>
<proteinExistence type="predicted"/>
<accession>A0A7S4MI43</accession>
<evidence type="ECO:0000256" key="2">
    <source>
        <dbReference type="SAM" id="Phobius"/>
    </source>
</evidence>
<keyword evidence="2" id="KW-0472">Membrane</keyword>
<reference evidence="3" key="1">
    <citation type="submission" date="2021-01" db="EMBL/GenBank/DDBJ databases">
        <authorList>
            <person name="Corre E."/>
            <person name="Pelletier E."/>
            <person name="Niang G."/>
            <person name="Scheremetjew M."/>
            <person name="Finn R."/>
            <person name="Kale V."/>
            <person name="Holt S."/>
            <person name="Cochrane G."/>
            <person name="Meng A."/>
            <person name="Brown T."/>
            <person name="Cohen L."/>
        </authorList>
    </citation>
    <scope>NUCLEOTIDE SEQUENCE</scope>
    <source>
        <strain evidence="3">Isolate 1302-5</strain>
    </source>
</reference>
<feature type="compositionally biased region" description="Basic and acidic residues" evidence="1">
    <location>
        <begin position="450"/>
        <end position="462"/>
    </location>
</feature>
<dbReference type="AlphaFoldDB" id="A0A7S4MI43"/>
<feature type="region of interest" description="Disordered" evidence="1">
    <location>
        <begin position="768"/>
        <end position="796"/>
    </location>
</feature>
<feature type="compositionally biased region" description="Basic and acidic residues" evidence="1">
    <location>
        <begin position="338"/>
        <end position="348"/>
    </location>
</feature>
<feature type="compositionally biased region" description="Low complexity" evidence="1">
    <location>
        <begin position="506"/>
        <end position="524"/>
    </location>
</feature>
<name>A0A7S4MI43_9STRA</name>
<feature type="region of interest" description="Disordered" evidence="1">
    <location>
        <begin position="1"/>
        <end position="82"/>
    </location>
</feature>
<dbReference type="EMBL" id="HBKQ01013792">
    <property type="protein sequence ID" value="CAE2223971.1"/>
    <property type="molecule type" value="Transcribed_RNA"/>
</dbReference>
<feature type="compositionally biased region" description="Basic and acidic residues" evidence="1">
    <location>
        <begin position="283"/>
        <end position="297"/>
    </location>
</feature>
<feature type="region of interest" description="Disordered" evidence="1">
    <location>
        <begin position="276"/>
        <end position="309"/>
    </location>
</feature>
<evidence type="ECO:0000256" key="1">
    <source>
        <dbReference type="SAM" id="MobiDB-lite"/>
    </source>
</evidence>
<evidence type="ECO:0000313" key="3">
    <source>
        <dbReference type="EMBL" id="CAE2223971.1"/>
    </source>
</evidence>
<feature type="transmembrane region" description="Helical" evidence="2">
    <location>
        <begin position="657"/>
        <end position="687"/>
    </location>
</feature>
<keyword evidence="2" id="KW-1133">Transmembrane helix</keyword>
<organism evidence="3">
    <name type="scientific">Odontella aurita</name>
    <dbReference type="NCBI Taxonomy" id="265563"/>
    <lineage>
        <taxon>Eukaryota</taxon>
        <taxon>Sar</taxon>
        <taxon>Stramenopiles</taxon>
        <taxon>Ochrophyta</taxon>
        <taxon>Bacillariophyta</taxon>
        <taxon>Mediophyceae</taxon>
        <taxon>Biddulphiophycidae</taxon>
        <taxon>Eupodiscales</taxon>
        <taxon>Odontellaceae</taxon>
        <taxon>Odontella</taxon>
    </lineage>
</organism>
<keyword evidence="2" id="KW-0812">Transmembrane</keyword>